<dbReference type="Gene3D" id="3.30.565.10">
    <property type="entry name" value="Histidine kinase-like ATPase, C-terminal domain"/>
    <property type="match status" value="1"/>
</dbReference>
<proteinExistence type="predicted"/>
<dbReference type="EMBL" id="CP013928">
    <property type="protein sequence ID" value="AMJ79005.1"/>
    <property type="molecule type" value="Genomic_DNA"/>
</dbReference>
<protein>
    <recommendedName>
        <fullName evidence="1">Histidine kinase/HSP90-like ATPase domain-containing protein</fullName>
    </recommendedName>
</protein>
<dbReference type="RefSeq" id="WP_015067490.1">
    <property type="nucleotide sequence ID" value="NZ_CP013928.1"/>
</dbReference>
<evidence type="ECO:0000313" key="3">
    <source>
        <dbReference type="Proteomes" id="UP000061468"/>
    </source>
</evidence>
<sequence>MKRIKFPKNLDSNSIRFVNEQLEATQNHDAVEVDLNSTMFSRPTAMLVTGSLLRRWREYRKRKGLKTRLVKLIDNDAHGYMAHVGFFDLIGSKKIVGKEMGEAKGSFTYKPITKITRPSFTDLQTWYGDIISSVRGLANVLAGSPEDTEEHRFYLYTLRELVRNVFEHSEATDCYICGQRWNDGRVEISILDEGIGISRSLARSFTVNDDEKALLKAIKPGISSTSNITSADNIYDNSGFGLYVLSEIASSFGTFTIASNTKCLAITSSEKKFSNLGFQGKRQFKPTYQ</sequence>
<accession>A0AAC8XKC3</accession>
<evidence type="ECO:0000259" key="1">
    <source>
        <dbReference type="Pfam" id="PF02518"/>
    </source>
</evidence>
<dbReference type="Pfam" id="PF02518">
    <property type="entry name" value="HATPase_c"/>
    <property type="match status" value="1"/>
</dbReference>
<name>A0AAC8XKC3_9ALTE</name>
<gene>
    <name evidence="2" type="ORF">AV942_12230</name>
</gene>
<evidence type="ECO:0000313" key="2">
    <source>
        <dbReference type="EMBL" id="AMJ79005.1"/>
    </source>
</evidence>
<dbReference type="InterPro" id="IPR036890">
    <property type="entry name" value="HATPase_C_sf"/>
</dbReference>
<dbReference type="SUPFAM" id="SSF55874">
    <property type="entry name" value="ATPase domain of HSP90 chaperone/DNA topoisomerase II/histidine kinase"/>
    <property type="match status" value="1"/>
</dbReference>
<dbReference type="AlphaFoldDB" id="A0AAC8XKC3"/>
<reference evidence="2 3" key="1">
    <citation type="submission" date="2015-12" db="EMBL/GenBank/DDBJ databases">
        <title>Intraspecies pangenome expansion in the marine bacterium Alteromonas.</title>
        <authorList>
            <person name="Lopez-Perez M."/>
            <person name="Rodriguez-Valera F."/>
        </authorList>
    </citation>
    <scope>NUCLEOTIDE SEQUENCE [LARGE SCALE GENOMIC DNA]</scope>
    <source>
        <strain evidence="2 3">UM8</strain>
    </source>
</reference>
<dbReference type="Proteomes" id="UP000061468">
    <property type="component" value="Chromosome"/>
</dbReference>
<dbReference type="InterPro" id="IPR003594">
    <property type="entry name" value="HATPase_dom"/>
</dbReference>
<feature type="domain" description="Histidine kinase/HSP90-like ATPase" evidence="1">
    <location>
        <begin position="157"/>
        <end position="260"/>
    </location>
</feature>
<organism evidence="2 3">
    <name type="scientific">Alteromonas mediterranea</name>
    <dbReference type="NCBI Taxonomy" id="314275"/>
    <lineage>
        <taxon>Bacteria</taxon>
        <taxon>Pseudomonadati</taxon>
        <taxon>Pseudomonadota</taxon>
        <taxon>Gammaproteobacteria</taxon>
        <taxon>Alteromonadales</taxon>
        <taxon>Alteromonadaceae</taxon>
        <taxon>Alteromonas/Salinimonas group</taxon>
        <taxon>Alteromonas</taxon>
    </lineage>
</organism>